<evidence type="ECO:0000313" key="3">
    <source>
        <dbReference type="Proteomes" id="UP001165083"/>
    </source>
</evidence>
<accession>A0A9W6U857</accession>
<dbReference type="OrthoDB" id="112950at2759"/>
<reference evidence="2" key="1">
    <citation type="submission" date="2023-04" db="EMBL/GenBank/DDBJ databases">
        <title>Phytophthora lilii NBRC 32176.</title>
        <authorList>
            <person name="Ichikawa N."/>
            <person name="Sato H."/>
            <person name="Tonouchi N."/>
        </authorList>
    </citation>
    <scope>NUCLEOTIDE SEQUENCE</scope>
    <source>
        <strain evidence="2">NBRC 32176</strain>
    </source>
</reference>
<protein>
    <submittedName>
        <fullName evidence="2">Unnamed protein product</fullName>
    </submittedName>
</protein>
<name>A0A9W6U857_9STRA</name>
<sequence>MGPLSPHPAVTTPPKPVNLATNTSTKCKAVAPLDNIGGSARQNTGARQTNTRLKSRLRNLVGFLFLLYGVGCIVYTVNSIRVSQAACMSYPTCVQFAYQWVPGAANDVCACLAHVDREMAPADSDNLTDVTQTLAELASAGKLQTVQLVNRKINGSLPEELEACQGLRNIVLIHTGVEEFPSWASTTFTQLEYLYVTALYT</sequence>
<evidence type="ECO:0000256" key="1">
    <source>
        <dbReference type="SAM" id="Phobius"/>
    </source>
</evidence>
<dbReference type="AlphaFoldDB" id="A0A9W6U857"/>
<keyword evidence="1" id="KW-0472">Membrane</keyword>
<gene>
    <name evidence="2" type="ORF">Plil01_001322500</name>
</gene>
<dbReference type="EMBL" id="BSXW01000870">
    <property type="protein sequence ID" value="GMF30927.1"/>
    <property type="molecule type" value="Genomic_DNA"/>
</dbReference>
<keyword evidence="1" id="KW-0812">Transmembrane</keyword>
<comment type="caution">
    <text evidence="2">The sequence shown here is derived from an EMBL/GenBank/DDBJ whole genome shotgun (WGS) entry which is preliminary data.</text>
</comment>
<evidence type="ECO:0000313" key="2">
    <source>
        <dbReference type="EMBL" id="GMF30927.1"/>
    </source>
</evidence>
<keyword evidence="1" id="KW-1133">Transmembrane helix</keyword>
<proteinExistence type="predicted"/>
<organism evidence="2 3">
    <name type="scientific">Phytophthora lilii</name>
    <dbReference type="NCBI Taxonomy" id="2077276"/>
    <lineage>
        <taxon>Eukaryota</taxon>
        <taxon>Sar</taxon>
        <taxon>Stramenopiles</taxon>
        <taxon>Oomycota</taxon>
        <taxon>Peronosporomycetes</taxon>
        <taxon>Peronosporales</taxon>
        <taxon>Peronosporaceae</taxon>
        <taxon>Phytophthora</taxon>
    </lineage>
</organism>
<dbReference type="Proteomes" id="UP001165083">
    <property type="component" value="Unassembled WGS sequence"/>
</dbReference>
<feature type="transmembrane region" description="Helical" evidence="1">
    <location>
        <begin position="57"/>
        <end position="77"/>
    </location>
</feature>
<keyword evidence="3" id="KW-1185">Reference proteome</keyword>